<keyword evidence="3" id="KW-1185">Reference proteome</keyword>
<proteinExistence type="predicted"/>
<accession>A0A1Y2IKT2</accession>
<sequence length="187" mass="19542">MHALEPAISNGTDVDSQACVHPDPQTQTPFYTADRDGFSLTILIGISICGPSCTLCHCVEAGTGAAESQITPRALVAVPVPQTLLCPHSCIGCALPTRRPTPHKPSLRSCSDLPPLQTRSDDPRLPGLADNMCKSRARIVGGGDTSFCVVVIRYSTSCIERGDIVALVGCGHLNTALVGIINAPVSV</sequence>
<dbReference type="Proteomes" id="UP000193067">
    <property type="component" value="Unassembled WGS sequence"/>
</dbReference>
<evidence type="ECO:0000313" key="2">
    <source>
        <dbReference type="EMBL" id="OSD01213.1"/>
    </source>
</evidence>
<reference evidence="2 3" key="1">
    <citation type="journal article" date="2015" name="Biotechnol. Biofuels">
        <title>Enhanced degradation of softwood versus hardwood by the white-rot fungus Pycnoporus coccineus.</title>
        <authorList>
            <person name="Couturier M."/>
            <person name="Navarro D."/>
            <person name="Chevret D."/>
            <person name="Henrissat B."/>
            <person name="Piumi F."/>
            <person name="Ruiz-Duenas F.J."/>
            <person name="Martinez A.T."/>
            <person name="Grigoriev I.V."/>
            <person name="Riley R."/>
            <person name="Lipzen A."/>
            <person name="Berrin J.G."/>
            <person name="Master E.R."/>
            <person name="Rosso M.N."/>
        </authorList>
    </citation>
    <scope>NUCLEOTIDE SEQUENCE [LARGE SCALE GENOMIC DNA]</scope>
    <source>
        <strain evidence="2 3">BRFM310</strain>
    </source>
</reference>
<evidence type="ECO:0000256" key="1">
    <source>
        <dbReference type="SAM" id="MobiDB-lite"/>
    </source>
</evidence>
<gene>
    <name evidence="2" type="ORF">PYCCODRAFT_555334</name>
</gene>
<protein>
    <submittedName>
        <fullName evidence="2">Uncharacterized protein</fullName>
    </submittedName>
</protein>
<name>A0A1Y2IKT2_TRAC3</name>
<feature type="region of interest" description="Disordered" evidence="1">
    <location>
        <begin position="99"/>
        <end position="122"/>
    </location>
</feature>
<organism evidence="2 3">
    <name type="scientific">Trametes coccinea (strain BRFM310)</name>
    <name type="common">Pycnoporus coccineus</name>
    <dbReference type="NCBI Taxonomy" id="1353009"/>
    <lineage>
        <taxon>Eukaryota</taxon>
        <taxon>Fungi</taxon>
        <taxon>Dikarya</taxon>
        <taxon>Basidiomycota</taxon>
        <taxon>Agaricomycotina</taxon>
        <taxon>Agaricomycetes</taxon>
        <taxon>Polyporales</taxon>
        <taxon>Polyporaceae</taxon>
        <taxon>Trametes</taxon>
    </lineage>
</organism>
<dbReference type="EMBL" id="KZ084113">
    <property type="protein sequence ID" value="OSD01213.1"/>
    <property type="molecule type" value="Genomic_DNA"/>
</dbReference>
<dbReference type="AlphaFoldDB" id="A0A1Y2IKT2"/>
<evidence type="ECO:0000313" key="3">
    <source>
        <dbReference type="Proteomes" id="UP000193067"/>
    </source>
</evidence>